<gene>
    <name evidence="1" type="ORF">NDU88_012018</name>
</gene>
<proteinExistence type="predicted"/>
<sequence>VKCSAHTKGQDYVSLGNAYADQVARFCALNCILLKDEWNSISEPELEPAEAFALKVIDTMDELKALQNSVREDEKVSWIKSQC</sequence>
<accession>A0AAV7R0T5</accession>
<comment type="caution">
    <text evidence="1">The sequence shown here is derived from an EMBL/GenBank/DDBJ whole genome shotgun (WGS) entry which is preliminary data.</text>
</comment>
<dbReference type="AlphaFoldDB" id="A0AAV7R0T5"/>
<evidence type="ECO:0000313" key="1">
    <source>
        <dbReference type="EMBL" id="KAJ1145734.1"/>
    </source>
</evidence>
<feature type="non-terminal residue" evidence="1">
    <location>
        <position position="1"/>
    </location>
</feature>
<dbReference type="Proteomes" id="UP001066276">
    <property type="component" value="Chromosome 6"/>
</dbReference>
<evidence type="ECO:0000313" key="2">
    <source>
        <dbReference type="Proteomes" id="UP001066276"/>
    </source>
</evidence>
<feature type="non-terminal residue" evidence="1">
    <location>
        <position position="83"/>
    </location>
</feature>
<protein>
    <submittedName>
        <fullName evidence="1">Uncharacterized protein</fullName>
    </submittedName>
</protein>
<reference evidence="1" key="1">
    <citation type="journal article" date="2022" name="bioRxiv">
        <title>Sequencing and chromosome-scale assembly of the giantPleurodeles waltlgenome.</title>
        <authorList>
            <person name="Brown T."/>
            <person name="Elewa A."/>
            <person name="Iarovenko S."/>
            <person name="Subramanian E."/>
            <person name="Araus A.J."/>
            <person name="Petzold A."/>
            <person name="Susuki M."/>
            <person name="Suzuki K.-i.T."/>
            <person name="Hayashi T."/>
            <person name="Toyoda A."/>
            <person name="Oliveira C."/>
            <person name="Osipova E."/>
            <person name="Leigh N.D."/>
            <person name="Simon A."/>
            <person name="Yun M.H."/>
        </authorList>
    </citation>
    <scope>NUCLEOTIDE SEQUENCE</scope>
    <source>
        <strain evidence="1">20211129_DDA</strain>
        <tissue evidence="1">Liver</tissue>
    </source>
</reference>
<name>A0AAV7R0T5_PLEWA</name>
<organism evidence="1 2">
    <name type="scientific">Pleurodeles waltl</name>
    <name type="common">Iberian ribbed newt</name>
    <dbReference type="NCBI Taxonomy" id="8319"/>
    <lineage>
        <taxon>Eukaryota</taxon>
        <taxon>Metazoa</taxon>
        <taxon>Chordata</taxon>
        <taxon>Craniata</taxon>
        <taxon>Vertebrata</taxon>
        <taxon>Euteleostomi</taxon>
        <taxon>Amphibia</taxon>
        <taxon>Batrachia</taxon>
        <taxon>Caudata</taxon>
        <taxon>Salamandroidea</taxon>
        <taxon>Salamandridae</taxon>
        <taxon>Pleurodelinae</taxon>
        <taxon>Pleurodeles</taxon>
    </lineage>
</organism>
<dbReference type="EMBL" id="JANPWB010000010">
    <property type="protein sequence ID" value="KAJ1145734.1"/>
    <property type="molecule type" value="Genomic_DNA"/>
</dbReference>
<keyword evidence="2" id="KW-1185">Reference proteome</keyword>